<dbReference type="AlphaFoldDB" id="A0ABC8REH0"/>
<dbReference type="PANTHER" id="PTHR36886:SF8">
    <property type="entry name" value="ZINC FINGER CCCH DOMAIN-CONTAINING PROTEIN 38"/>
    <property type="match status" value="1"/>
</dbReference>
<feature type="domain" description="C3H1-type" evidence="3">
    <location>
        <begin position="56"/>
        <end position="82"/>
    </location>
</feature>
<dbReference type="SMART" id="SM00356">
    <property type="entry name" value="ZnF_C3H1"/>
    <property type="match status" value="2"/>
</dbReference>
<feature type="compositionally biased region" description="Polar residues" evidence="2">
    <location>
        <begin position="156"/>
        <end position="165"/>
    </location>
</feature>
<feature type="compositionally biased region" description="Basic and acidic residues" evidence="2">
    <location>
        <begin position="521"/>
        <end position="532"/>
    </location>
</feature>
<dbReference type="InterPro" id="IPR052650">
    <property type="entry name" value="Zinc_finger_CCCH"/>
</dbReference>
<organism evidence="4 5">
    <name type="scientific">Ilex paraguariensis</name>
    <name type="common">yerba mate</name>
    <dbReference type="NCBI Taxonomy" id="185542"/>
    <lineage>
        <taxon>Eukaryota</taxon>
        <taxon>Viridiplantae</taxon>
        <taxon>Streptophyta</taxon>
        <taxon>Embryophyta</taxon>
        <taxon>Tracheophyta</taxon>
        <taxon>Spermatophyta</taxon>
        <taxon>Magnoliopsida</taxon>
        <taxon>eudicotyledons</taxon>
        <taxon>Gunneridae</taxon>
        <taxon>Pentapetalae</taxon>
        <taxon>asterids</taxon>
        <taxon>campanulids</taxon>
        <taxon>Aquifoliales</taxon>
        <taxon>Aquifoliaceae</taxon>
        <taxon>Ilex</taxon>
    </lineage>
</organism>
<keyword evidence="1" id="KW-0862">Zinc</keyword>
<evidence type="ECO:0000256" key="2">
    <source>
        <dbReference type="SAM" id="MobiDB-lite"/>
    </source>
</evidence>
<feature type="zinc finger region" description="C3H1-type" evidence="1">
    <location>
        <begin position="7"/>
        <end position="34"/>
    </location>
</feature>
<evidence type="ECO:0000256" key="1">
    <source>
        <dbReference type="PROSITE-ProRule" id="PRU00723"/>
    </source>
</evidence>
<proteinExistence type="predicted"/>
<dbReference type="GO" id="GO:0008270">
    <property type="term" value="F:zinc ion binding"/>
    <property type="evidence" value="ECO:0007669"/>
    <property type="project" value="UniProtKB-KW"/>
</dbReference>
<dbReference type="Proteomes" id="UP001642360">
    <property type="component" value="Unassembled WGS sequence"/>
</dbReference>
<accession>A0ABC8REH0</accession>
<feature type="region of interest" description="Disordered" evidence="2">
    <location>
        <begin position="95"/>
        <end position="124"/>
    </location>
</feature>
<keyword evidence="1" id="KW-0479">Metal-binding</keyword>
<feature type="compositionally biased region" description="Basic and acidic residues" evidence="2">
    <location>
        <begin position="95"/>
        <end position="106"/>
    </location>
</feature>
<keyword evidence="5" id="KW-1185">Reference proteome</keyword>
<evidence type="ECO:0000259" key="3">
    <source>
        <dbReference type="PROSITE" id="PS50103"/>
    </source>
</evidence>
<dbReference type="InterPro" id="IPR000571">
    <property type="entry name" value="Znf_CCCH"/>
</dbReference>
<feature type="domain" description="C3H1-type" evidence="3">
    <location>
        <begin position="7"/>
        <end position="34"/>
    </location>
</feature>
<dbReference type="PANTHER" id="PTHR36886">
    <property type="entry name" value="PROTEIN FRIGIDA-ESSENTIAL 1"/>
    <property type="match status" value="1"/>
</dbReference>
<feature type="zinc finger region" description="C3H1-type" evidence="1">
    <location>
        <begin position="56"/>
        <end position="82"/>
    </location>
</feature>
<evidence type="ECO:0000313" key="5">
    <source>
        <dbReference type="Proteomes" id="UP001642360"/>
    </source>
</evidence>
<keyword evidence="1" id="KW-0863">Zinc-finger</keyword>
<reference evidence="4 5" key="1">
    <citation type="submission" date="2024-02" db="EMBL/GenBank/DDBJ databases">
        <authorList>
            <person name="Vignale AGUSTIN F."/>
            <person name="Sosa J E."/>
            <person name="Modenutti C."/>
        </authorList>
    </citation>
    <scope>NUCLEOTIDE SEQUENCE [LARGE SCALE GENOMIC DNA]</scope>
</reference>
<feature type="compositionally biased region" description="Polar residues" evidence="2">
    <location>
        <begin position="459"/>
        <end position="468"/>
    </location>
</feature>
<dbReference type="EMBL" id="CAUOFW020001133">
    <property type="protein sequence ID" value="CAK9141399.1"/>
    <property type="molecule type" value="Genomic_DNA"/>
</dbReference>
<protein>
    <recommendedName>
        <fullName evidence="3">C3H1-type domain-containing protein</fullName>
    </recommendedName>
</protein>
<feature type="region of interest" description="Disordered" evidence="2">
    <location>
        <begin position="146"/>
        <end position="218"/>
    </location>
</feature>
<evidence type="ECO:0000313" key="4">
    <source>
        <dbReference type="EMBL" id="CAK9141399.1"/>
    </source>
</evidence>
<comment type="caution">
    <text evidence="4">The sequence shown here is derived from an EMBL/GenBank/DDBJ whole genome shotgun (WGS) entry which is preliminary data.</text>
</comment>
<gene>
    <name evidence="4" type="ORF">ILEXP_LOCUS8982</name>
</gene>
<dbReference type="Gene3D" id="3.30.1370.210">
    <property type="match status" value="1"/>
</dbReference>
<dbReference type="PROSITE" id="PS50103">
    <property type="entry name" value="ZF_C3H1"/>
    <property type="match status" value="2"/>
</dbReference>
<sequence length="670" mass="74000">MPLRNGSKASTTCKDFLKGKCHWGASCRYPHYGASGDEYERGNKNSSFGHDGKRQPSRKIPCKYFMMGKCHRADCRFFHDGSTSGNFERRSHDERWGHNLDDKDKSWNGPTSDDATHDGPTAGTLEGRLCDDRVVLNLDHNSISCNGPPWDDVKGVSNNSRSTARGDSYAGKMNVSDSASAEKQTRDSWGHTLENDSEAAERAEYFSPHLRRGSNGAHMSTTEFRSMEESIGREATQLISSGPQLQTLDTNVQETKTIQEALGHQLAITVMQQMVSENSFVQEHRGEGEDHVAITDGCNGLNEVKVTGNTMLLDFVSGQGFDRNVDSSCSQPCSSFSATDQSRPNFVLNSSNGHSINLNGTLQYIHSPLNPQNQTLIRQGAVKTPEMLEFEVPPVTSEVRQNVATSEQIAQIANLSASLTRRFGNEQQFSQPQAVLYPPNSTSMVPSLPNNACHVPPLSTVNPATPSQELYDPMNDGLEPSKPGNSNQPPGFLSSSHEQKSQMPLEGLSLLSSIDPASSKLHQDDGMEEVHHGSPKLEQQQPVAISEFNKDGDLVAENCKQEQENIHSANMDADGRVDGGDNNKDEKEMRLFKIALVEFVKEILKPTWKEGKMSREVHKTIVKKVVDKVTSTIQGVHIPKTQDKINQYLSFSQPKITKLVQAYVERLLKS</sequence>
<feature type="compositionally biased region" description="Polar residues" evidence="2">
    <location>
        <begin position="483"/>
        <end position="496"/>
    </location>
</feature>
<feature type="region of interest" description="Disordered" evidence="2">
    <location>
        <begin position="517"/>
        <end position="542"/>
    </location>
</feature>
<feature type="region of interest" description="Disordered" evidence="2">
    <location>
        <begin position="456"/>
        <end position="504"/>
    </location>
</feature>
<name>A0ABC8REH0_9AQUA</name>